<dbReference type="Pfam" id="PF00499">
    <property type="entry name" value="Oxidored_q3"/>
    <property type="match status" value="1"/>
</dbReference>
<dbReference type="Gene3D" id="1.20.120.1200">
    <property type="entry name" value="NADH-ubiquinone/plastoquinone oxidoreductase chain 6, subunit NuoJ"/>
    <property type="match status" value="1"/>
</dbReference>
<dbReference type="PANTHER" id="PTHR33269:SF17">
    <property type="entry name" value="NADH-UBIQUINONE OXIDOREDUCTASE CHAIN 6"/>
    <property type="match status" value="1"/>
</dbReference>
<keyword evidence="2" id="KW-0812">Transmembrane</keyword>
<keyword evidence="2" id="KW-1133">Transmembrane helix</keyword>
<keyword evidence="2" id="KW-0874">Quinone</keyword>
<protein>
    <recommendedName>
        <fullName evidence="2">NADH-quinone oxidoreductase subunit J</fullName>
        <ecNumber evidence="2">7.1.1.-</ecNumber>
    </recommendedName>
</protein>
<dbReference type="OrthoDB" id="289972at2"/>
<keyword evidence="2" id="KW-0520">NAD</keyword>
<dbReference type="GO" id="GO:0008137">
    <property type="term" value="F:NADH dehydrogenase (ubiquinone) activity"/>
    <property type="evidence" value="ECO:0007669"/>
    <property type="project" value="UniProtKB-UniRule"/>
</dbReference>
<keyword evidence="2" id="KW-1003">Cell membrane</keyword>
<dbReference type="AlphaFoldDB" id="A0A517SIM0"/>
<comment type="subcellular location">
    <subcellularLocation>
        <location evidence="2">Cell membrane</location>
        <topology evidence="2">Multi-pass membrane protein</topology>
    </subcellularLocation>
</comment>
<feature type="transmembrane region" description="Helical" evidence="2">
    <location>
        <begin position="110"/>
        <end position="134"/>
    </location>
</feature>
<dbReference type="InterPro" id="IPR042106">
    <property type="entry name" value="Nuo/plastoQ_OxRdtase_6_NuoJ"/>
</dbReference>
<comment type="catalytic activity">
    <reaction evidence="2">
        <text>a quinone + NADH + 5 H(+)(in) = a quinol + NAD(+) + 4 H(+)(out)</text>
        <dbReference type="Rhea" id="RHEA:57888"/>
        <dbReference type="ChEBI" id="CHEBI:15378"/>
        <dbReference type="ChEBI" id="CHEBI:24646"/>
        <dbReference type="ChEBI" id="CHEBI:57540"/>
        <dbReference type="ChEBI" id="CHEBI:57945"/>
        <dbReference type="ChEBI" id="CHEBI:132124"/>
    </reaction>
</comment>
<dbReference type="KEGG" id="ccos:Pan44_40140"/>
<dbReference type="InParanoid" id="A0A517SIM0"/>
<comment type="caution">
    <text evidence="2">Lacks conserved residue(s) required for the propagation of feature annotation.</text>
</comment>
<evidence type="ECO:0000313" key="4">
    <source>
        <dbReference type="Proteomes" id="UP000315700"/>
    </source>
</evidence>
<evidence type="ECO:0000256" key="1">
    <source>
        <dbReference type="ARBA" id="ARBA00005698"/>
    </source>
</evidence>
<dbReference type="GO" id="GO:0016491">
    <property type="term" value="F:oxidoreductase activity"/>
    <property type="evidence" value="ECO:0007669"/>
    <property type="project" value="UniProtKB-KW"/>
</dbReference>
<comment type="similarity">
    <text evidence="1 2">Belongs to the complex I subunit 6 family.</text>
</comment>
<feature type="transmembrane region" description="Helical" evidence="2">
    <location>
        <begin position="6"/>
        <end position="25"/>
    </location>
</feature>
<evidence type="ECO:0000313" key="3">
    <source>
        <dbReference type="EMBL" id="QDT55965.1"/>
    </source>
</evidence>
<feature type="transmembrane region" description="Helical" evidence="2">
    <location>
        <begin position="86"/>
        <end position="104"/>
    </location>
</feature>
<keyword evidence="2" id="KW-0472">Membrane</keyword>
<gene>
    <name evidence="3" type="primary">nuoJ_2</name>
    <name evidence="3" type="ORF">Pan44_40140</name>
</gene>
<dbReference type="Proteomes" id="UP000315700">
    <property type="component" value="Chromosome"/>
</dbReference>
<keyword evidence="3" id="KW-0560">Oxidoreductase</keyword>
<dbReference type="GO" id="GO:0005886">
    <property type="term" value="C:plasma membrane"/>
    <property type="evidence" value="ECO:0007669"/>
    <property type="project" value="UniProtKB-SubCell"/>
</dbReference>
<accession>A0A517SIM0</accession>
<sequence>MTAILDSWQLILPLILGAAAVWWLLPTSAAARPKIVAAFLGIAAFAILAGRLSPAMDANVSRFITALFGLSAVTAAVLMVTNRNPVYAALWFAVVTLSVCGLFLMQSAPFLAAATIIVYAGAIIVTFLFVIALAQQAGATVYDQRARQPFMATVAGFVLLGGMLFALSKGLPLEPGRAPELRIAARKAAVAQDVPDDEAVVPEGIVIRQPEQVGTLRGLGQLMFTHYLYSIEIAGTLLLIATIGAIAIAPRRSHGTL</sequence>
<dbReference type="EC" id="7.1.1.-" evidence="2"/>
<evidence type="ECO:0000256" key="2">
    <source>
        <dbReference type="RuleBase" id="RU004429"/>
    </source>
</evidence>
<dbReference type="InterPro" id="IPR001457">
    <property type="entry name" value="NADH_UbQ/plastoQ_OxRdtase_su6"/>
</dbReference>
<reference evidence="3 4" key="1">
    <citation type="submission" date="2019-02" db="EMBL/GenBank/DDBJ databases">
        <title>Deep-cultivation of Planctomycetes and their phenomic and genomic characterization uncovers novel biology.</title>
        <authorList>
            <person name="Wiegand S."/>
            <person name="Jogler M."/>
            <person name="Boedeker C."/>
            <person name="Pinto D."/>
            <person name="Vollmers J."/>
            <person name="Rivas-Marin E."/>
            <person name="Kohn T."/>
            <person name="Peeters S.H."/>
            <person name="Heuer A."/>
            <person name="Rast P."/>
            <person name="Oberbeckmann S."/>
            <person name="Bunk B."/>
            <person name="Jeske O."/>
            <person name="Meyerdierks A."/>
            <person name="Storesund J.E."/>
            <person name="Kallscheuer N."/>
            <person name="Luecker S."/>
            <person name="Lage O.M."/>
            <person name="Pohl T."/>
            <person name="Merkel B.J."/>
            <person name="Hornburger P."/>
            <person name="Mueller R.-W."/>
            <person name="Bruemmer F."/>
            <person name="Labrenz M."/>
            <person name="Spormann A.M."/>
            <person name="Op den Camp H."/>
            <person name="Overmann J."/>
            <person name="Amann R."/>
            <person name="Jetten M.S.M."/>
            <person name="Mascher T."/>
            <person name="Medema M.H."/>
            <person name="Devos D.P."/>
            <person name="Kaster A.-K."/>
            <person name="Ovreas L."/>
            <person name="Rohde M."/>
            <person name="Galperin M.Y."/>
            <person name="Jogler C."/>
        </authorList>
    </citation>
    <scope>NUCLEOTIDE SEQUENCE [LARGE SCALE GENOMIC DNA]</scope>
    <source>
        <strain evidence="3 4">Pan44</strain>
    </source>
</reference>
<dbReference type="PANTHER" id="PTHR33269">
    <property type="entry name" value="NADH-UBIQUINONE OXIDOREDUCTASE CHAIN 6"/>
    <property type="match status" value="1"/>
</dbReference>
<dbReference type="EMBL" id="CP036271">
    <property type="protein sequence ID" value="QDT55965.1"/>
    <property type="molecule type" value="Genomic_DNA"/>
</dbReference>
<feature type="transmembrane region" description="Helical" evidence="2">
    <location>
        <begin position="60"/>
        <end position="79"/>
    </location>
</feature>
<dbReference type="RefSeq" id="WP_145032587.1">
    <property type="nucleotide sequence ID" value="NZ_CP036271.1"/>
</dbReference>
<feature type="transmembrane region" description="Helical" evidence="2">
    <location>
        <begin position="146"/>
        <end position="167"/>
    </location>
</feature>
<name>A0A517SIM0_9PLAN</name>
<feature type="transmembrane region" description="Helical" evidence="2">
    <location>
        <begin position="37"/>
        <end position="54"/>
    </location>
</feature>
<proteinExistence type="inferred from homology"/>
<keyword evidence="4" id="KW-1185">Reference proteome</keyword>
<comment type="function">
    <text evidence="2">NDH-1 shuttles electrons from NADH, via FMN and iron-sulfur (Fe-S) centers, to quinones in the respiratory chain. Couples the redox reaction to proton translocation (for every two electrons transferred, four hydrogen ions are translocated across the cytoplasmic membrane), and thus conserves the redox energy in a proton gradient.</text>
</comment>
<dbReference type="GO" id="GO:0048038">
    <property type="term" value="F:quinone binding"/>
    <property type="evidence" value="ECO:0007669"/>
    <property type="project" value="UniProtKB-UniRule"/>
</dbReference>
<feature type="transmembrane region" description="Helical" evidence="2">
    <location>
        <begin position="227"/>
        <end position="249"/>
    </location>
</feature>
<organism evidence="3 4">
    <name type="scientific">Caulifigura coniformis</name>
    <dbReference type="NCBI Taxonomy" id="2527983"/>
    <lineage>
        <taxon>Bacteria</taxon>
        <taxon>Pseudomonadati</taxon>
        <taxon>Planctomycetota</taxon>
        <taxon>Planctomycetia</taxon>
        <taxon>Planctomycetales</taxon>
        <taxon>Planctomycetaceae</taxon>
        <taxon>Caulifigura</taxon>
    </lineage>
</organism>